<dbReference type="PANTHER" id="PTHR33258:SF1">
    <property type="entry name" value="TRANSPOSASE INSL FOR INSERTION SEQUENCE ELEMENT IS186A-RELATED"/>
    <property type="match status" value="1"/>
</dbReference>
<evidence type="ECO:0000256" key="4">
    <source>
        <dbReference type="ARBA" id="ARBA00023172"/>
    </source>
</evidence>
<accession>A0A401ZJW4</accession>
<dbReference type="GO" id="GO:0006313">
    <property type="term" value="P:DNA transposition"/>
    <property type="evidence" value="ECO:0007669"/>
    <property type="project" value="InterPro"/>
</dbReference>
<dbReference type="GO" id="GO:0003677">
    <property type="term" value="F:DNA binding"/>
    <property type="evidence" value="ECO:0007669"/>
    <property type="project" value="UniProtKB-KW"/>
</dbReference>
<evidence type="ECO:0000313" key="6">
    <source>
        <dbReference type="EMBL" id="GCE07114.1"/>
    </source>
</evidence>
<name>A0A401ZJW4_9CHLR</name>
<dbReference type="NCBIfam" id="NF033592">
    <property type="entry name" value="transpos_IS4_1"/>
    <property type="match status" value="1"/>
</dbReference>
<dbReference type="InterPro" id="IPR047952">
    <property type="entry name" value="Transpos_IS4"/>
</dbReference>
<proteinExistence type="inferred from homology"/>
<keyword evidence="7" id="KW-1185">Reference proteome</keyword>
<evidence type="ECO:0000256" key="1">
    <source>
        <dbReference type="ARBA" id="ARBA00010075"/>
    </source>
</evidence>
<dbReference type="Proteomes" id="UP000287224">
    <property type="component" value="Unassembled WGS sequence"/>
</dbReference>
<dbReference type="GO" id="GO:0004803">
    <property type="term" value="F:transposase activity"/>
    <property type="evidence" value="ECO:0007669"/>
    <property type="project" value="InterPro"/>
</dbReference>
<keyword evidence="4" id="KW-0233">DNA recombination</keyword>
<evidence type="ECO:0000259" key="5">
    <source>
        <dbReference type="Pfam" id="PF01609"/>
    </source>
</evidence>
<comment type="similarity">
    <text evidence="1">Belongs to the transposase 11 family.</text>
</comment>
<organism evidence="6 7">
    <name type="scientific">Dictyobacter aurantiacus</name>
    <dbReference type="NCBI Taxonomy" id="1936993"/>
    <lineage>
        <taxon>Bacteria</taxon>
        <taxon>Bacillati</taxon>
        <taxon>Chloroflexota</taxon>
        <taxon>Ktedonobacteria</taxon>
        <taxon>Ktedonobacterales</taxon>
        <taxon>Dictyobacteraceae</taxon>
        <taxon>Dictyobacter</taxon>
    </lineage>
</organism>
<dbReference type="EMBL" id="BIFQ01000001">
    <property type="protein sequence ID" value="GCE07114.1"/>
    <property type="molecule type" value="Genomic_DNA"/>
</dbReference>
<keyword evidence="2" id="KW-0815">Transposition</keyword>
<dbReference type="PANTHER" id="PTHR33258">
    <property type="entry name" value="TRANSPOSASE INSL FOR INSERTION SEQUENCE ELEMENT IS186A-RELATED"/>
    <property type="match status" value="1"/>
</dbReference>
<dbReference type="SUPFAM" id="SSF53098">
    <property type="entry name" value="Ribonuclease H-like"/>
    <property type="match status" value="1"/>
</dbReference>
<dbReference type="InterPro" id="IPR012337">
    <property type="entry name" value="RNaseH-like_sf"/>
</dbReference>
<comment type="caution">
    <text evidence="6">The sequence shown here is derived from an EMBL/GenBank/DDBJ whole genome shotgun (WGS) entry which is preliminary data.</text>
</comment>
<dbReference type="InterPro" id="IPR002559">
    <property type="entry name" value="Transposase_11"/>
</dbReference>
<dbReference type="Pfam" id="PF01609">
    <property type="entry name" value="DDE_Tnp_1"/>
    <property type="match status" value="1"/>
</dbReference>
<reference evidence="7" key="1">
    <citation type="submission" date="2018-12" db="EMBL/GenBank/DDBJ databases">
        <title>Tengunoibacter tsumagoiensis gen. nov., sp. nov., Dictyobacter kobayashii sp. nov., D. alpinus sp. nov., and D. joshuensis sp. nov. and description of Dictyobacteraceae fam. nov. within the order Ktedonobacterales isolated from Tengu-no-mugimeshi.</title>
        <authorList>
            <person name="Wang C.M."/>
            <person name="Zheng Y."/>
            <person name="Sakai Y."/>
            <person name="Toyoda A."/>
            <person name="Minakuchi Y."/>
            <person name="Abe K."/>
            <person name="Yokota A."/>
            <person name="Yabe S."/>
        </authorList>
    </citation>
    <scope>NUCLEOTIDE SEQUENCE [LARGE SCALE GENOMIC DNA]</scope>
    <source>
        <strain evidence="7">S-27</strain>
    </source>
</reference>
<gene>
    <name evidence="6" type="ORF">KDAU_44430</name>
</gene>
<dbReference type="AlphaFoldDB" id="A0A401ZJW4"/>
<sequence length="488" mass="55616">MGRETCQSGKYRGTSKEIVITRFRKDLPRMPHHTASGPEEANADSLSQQIVGCLQRLIEPSDPPAAAVSRPRGRPAVLSSEHLCLAVLLALLRGLKSYACVWRLITWSGVGHFPLLPHTRDAIRKRLLHTSLDVWQRLLLRVSTGLHAQTQAVAQCDLLPWVSHIFALDQTTLDAVQRRMQDVRDEAVDSPRLLVGRLAALFDVRRQQWVRILFREDVFANEKLLVQDVVRGLPAGSLLLADLGYFSFPWFDWLTDQGFFWLSRMREKTSYQILHVFVQQGTTLDALVWLGAYRADRCAHRVRLIQFEHHGKLYQYLTNICEPDRLSMSEAARLYARRWEIELAFKALKCTLGIRVWWSCDPLLVLQQLFAAFILAQVLHALHAQVAFAAQVPLFDVSLPVLATLLAQAPTRSGGQPLIQRLLEVGRRQGLIRPSRRIEPAVPALLRSYTPAPPDLPTIRPPRYAHRVRQGRSDRPDFVPRFFTFIVI</sequence>
<evidence type="ECO:0000256" key="3">
    <source>
        <dbReference type="ARBA" id="ARBA00023125"/>
    </source>
</evidence>
<feature type="domain" description="Transposase IS4-like" evidence="5">
    <location>
        <begin position="225"/>
        <end position="374"/>
    </location>
</feature>
<evidence type="ECO:0000313" key="7">
    <source>
        <dbReference type="Proteomes" id="UP000287224"/>
    </source>
</evidence>
<protein>
    <recommendedName>
        <fullName evidence="5">Transposase IS4-like domain-containing protein</fullName>
    </recommendedName>
</protein>
<keyword evidence="3" id="KW-0238">DNA-binding</keyword>
<evidence type="ECO:0000256" key="2">
    <source>
        <dbReference type="ARBA" id="ARBA00022578"/>
    </source>
</evidence>